<keyword evidence="2" id="KW-1185">Reference proteome</keyword>
<dbReference type="EMBL" id="JACJJC010000004">
    <property type="protein sequence ID" value="MBM6703658.1"/>
    <property type="molecule type" value="Genomic_DNA"/>
</dbReference>
<accession>A0ABS2DSH4</accession>
<evidence type="ECO:0000313" key="2">
    <source>
        <dbReference type="Proteomes" id="UP000715095"/>
    </source>
</evidence>
<comment type="caution">
    <text evidence="1">The sequence shown here is derived from an EMBL/GenBank/DDBJ whole genome shotgun (WGS) entry which is preliminary data.</text>
</comment>
<organism evidence="1 2">
    <name type="scientific">Sutterella massiliensis</name>
    <dbReference type="NCBI Taxonomy" id="1816689"/>
    <lineage>
        <taxon>Bacteria</taxon>
        <taxon>Pseudomonadati</taxon>
        <taxon>Pseudomonadota</taxon>
        <taxon>Betaproteobacteria</taxon>
        <taxon>Burkholderiales</taxon>
        <taxon>Sutterellaceae</taxon>
        <taxon>Sutterella</taxon>
    </lineage>
</organism>
<name>A0ABS2DSH4_9BURK</name>
<proteinExistence type="predicted"/>
<sequence length="88" mass="9916">MLVFSAESRRFRALDSRMKMLSTAVRNEKTNTVQDFASLESRKARGVVHLPEVGIRGNSHFPFAEKNNLEVAGALEAWLKEKGLDARK</sequence>
<dbReference type="Proteomes" id="UP000715095">
    <property type="component" value="Unassembled WGS sequence"/>
</dbReference>
<gene>
    <name evidence="1" type="ORF">H6A60_04035</name>
</gene>
<dbReference type="Gene3D" id="3.40.50.1820">
    <property type="entry name" value="alpha/beta hydrolase"/>
    <property type="match status" value="1"/>
</dbReference>
<evidence type="ECO:0000313" key="1">
    <source>
        <dbReference type="EMBL" id="MBM6703658.1"/>
    </source>
</evidence>
<dbReference type="RefSeq" id="WP_205102128.1">
    <property type="nucleotide sequence ID" value="NZ_JACJJC010000004.1"/>
</dbReference>
<evidence type="ECO:0008006" key="3">
    <source>
        <dbReference type="Google" id="ProtNLM"/>
    </source>
</evidence>
<reference evidence="1 2" key="1">
    <citation type="journal article" date="2021" name="Sci. Rep.">
        <title>The distribution of antibiotic resistance genes in chicken gut microbiota commensals.</title>
        <authorList>
            <person name="Juricova H."/>
            <person name="Matiasovicova J."/>
            <person name="Kubasova T."/>
            <person name="Cejkova D."/>
            <person name="Rychlik I."/>
        </authorList>
    </citation>
    <scope>NUCLEOTIDE SEQUENCE [LARGE SCALE GENOMIC DNA]</scope>
    <source>
        <strain evidence="1 2">An829</strain>
    </source>
</reference>
<dbReference type="InterPro" id="IPR029058">
    <property type="entry name" value="AB_hydrolase_fold"/>
</dbReference>
<protein>
    <recommendedName>
        <fullName evidence="3">Alpha/beta hydrolase</fullName>
    </recommendedName>
</protein>